<organism evidence="2 3">
    <name type="scientific">Gluconacetobacter sacchari DSM 12717</name>
    <dbReference type="NCBI Taxonomy" id="1307940"/>
    <lineage>
        <taxon>Bacteria</taxon>
        <taxon>Pseudomonadati</taxon>
        <taxon>Pseudomonadota</taxon>
        <taxon>Alphaproteobacteria</taxon>
        <taxon>Acetobacterales</taxon>
        <taxon>Acetobacteraceae</taxon>
        <taxon>Gluconacetobacter</taxon>
    </lineage>
</organism>
<feature type="transmembrane region" description="Helical" evidence="1">
    <location>
        <begin position="14"/>
        <end position="35"/>
    </location>
</feature>
<accession>A0ABQ0P726</accession>
<keyword evidence="1" id="KW-1133">Transmembrane helix</keyword>
<comment type="caution">
    <text evidence="2">The sequence shown here is derived from an EMBL/GenBank/DDBJ whole genome shotgun (WGS) entry which is preliminary data.</text>
</comment>
<evidence type="ECO:0000256" key="1">
    <source>
        <dbReference type="SAM" id="Phobius"/>
    </source>
</evidence>
<protein>
    <submittedName>
        <fullName evidence="2">Uncharacterized protein</fullName>
    </submittedName>
</protein>
<evidence type="ECO:0000313" key="2">
    <source>
        <dbReference type="EMBL" id="GBQ24978.1"/>
    </source>
</evidence>
<keyword evidence="1" id="KW-0812">Transmembrane</keyword>
<keyword evidence="1" id="KW-0472">Membrane</keyword>
<dbReference type="Proteomes" id="UP001060895">
    <property type="component" value="Unassembled WGS sequence"/>
</dbReference>
<gene>
    <name evidence="2" type="ORF">AA12717_1944</name>
</gene>
<sequence length="47" mass="5234">MATAMLPEQRPELALLRGALSGAMAGYFLGWALAFRRRWKDESPIIA</sequence>
<evidence type="ECO:0000313" key="3">
    <source>
        <dbReference type="Proteomes" id="UP001060895"/>
    </source>
</evidence>
<keyword evidence="3" id="KW-1185">Reference proteome</keyword>
<name>A0ABQ0P726_9PROT</name>
<dbReference type="EMBL" id="BAQP01000116">
    <property type="protein sequence ID" value="GBQ24978.1"/>
    <property type="molecule type" value="Genomic_DNA"/>
</dbReference>
<proteinExistence type="predicted"/>
<reference evidence="2" key="1">
    <citation type="submission" date="2013-04" db="EMBL/GenBank/DDBJ databases">
        <title>The genome sequencing project of 58 acetic acid bacteria.</title>
        <authorList>
            <person name="Okamoto-Kainuma A."/>
            <person name="Ishikawa M."/>
            <person name="Umino S."/>
            <person name="Koizumi Y."/>
            <person name="Shiwa Y."/>
            <person name="Yoshikawa H."/>
            <person name="Matsutani M."/>
            <person name="Matsushita K."/>
        </authorList>
    </citation>
    <scope>NUCLEOTIDE SEQUENCE</scope>
    <source>
        <strain evidence="2">DSM 12717</strain>
    </source>
</reference>